<evidence type="ECO:0000313" key="4">
    <source>
        <dbReference type="Proteomes" id="UP000002277"/>
    </source>
</evidence>
<evidence type="ECO:0000313" key="5">
    <source>
        <dbReference type="VGNC" id="VGNC:9023"/>
    </source>
</evidence>
<proteinExistence type="predicted"/>
<feature type="compositionally biased region" description="Low complexity" evidence="1">
    <location>
        <begin position="669"/>
        <end position="680"/>
    </location>
</feature>
<accession>A0A2I3ST99</accession>
<feature type="compositionally biased region" description="Polar residues" evidence="1">
    <location>
        <begin position="681"/>
        <end position="693"/>
    </location>
</feature>
<dbReference type="AlphaFoldDB" id="A0A2I3ST99"/>
<organism evidence="3 4">
    <name type="scientific">Pan troglodytes</name>
    <name type="common">Chimpanzee</name>
    <dbReference type="NCBI Taxonomy" id="9598"/>
    <lineage>
        <taxon>Eukaryota</taxon>
        <taxon>Metazoa</taxon>
        <taxon>Chordata</taxon>
        <taxon>Craniata</taxon>
        <taxon>Vertebrata</taxon>
        <taxon>Euteleostomi</taxon>
        <taxon>Mammalia</taxon>
        <taxon>Eutheria</taxon>
        <taxon>Euarchontoglires</taxon>
        <taxon>Primates</taxon>
        <taxon>Haplorrhini</taxon>
        <taxon>Catarrhini</taxon>
        <taxon>Hominidae</taxon>
        <taxon>Pan</taxon>
    </lineage>
</organism>
<dbReference type="PANTHER" id="PTHR25480:SF0">
    <property type="entry name" value="C-MAF-INDUCING PROTEIN"/>
    <property type="match status" value="1"/>
</dbReference>
<evidence type="ECO:0000313" key="3">
    <source>
        <dbReference type="Ensembl" id="ENSPTRP00000080172.1"/>
    </source>
</evidence>
<reference evidence="3 4" key="1">
    <citation type="journal article" date="2005" name="Nature">
        <title>Initial sequence of the chimpanzee genome and comparison with the human genome.</title>
        <authorList>
            <consortium name="Chimpanzee sequencing and analysis consortium"/>
        </authorList>
    </citation>
    <scope>NUCLEOTIDE SEQUENCE [LARGE SCALE GENOMIC DNA]</scope>
</reference>
<dbReference type="InterPro" id="IPR052813">
    <property type="entry name" value="CMIP"/>
</dbReference>
<reference evidence="3" key="3">
    <citation type="submission" date="2025-09" db="UniProtKB">
        <authorList>
            <consortium name="Ensembl"/>
        </authorList>
    </citation>
    <scope>IDENTIFICATION</scope>
</reference>
<dbReference type="PANTHER" id="PTHR25480">
    <property type="entry name" value="LEUCINE-RICH REPEAT-CONTAINING PROTEIN 73"/>
    <property type="match status" value="1"/>
</dbReference>
<protein>
    <submittedName>
        <fullName evidence="3">C-Maf inducing protein</fullName>
    </submittedName>
</protein>
<feature type="domain" description="C-Maf-inducing protein PH" evidence="2">
    <location>
        <begin position="58"/>
        <end position="127"/>
    </location>
</feature>
<feature type="region of interest" description="Disordered" evidence="1">
    <location>
        <begin position="662"/>
        <end position="697"/>
    </location>
</feature>
<evidence type="ECO:0000259" key="2">
    <source>
        <dbReference type="Pfam" id="PF23066"/>
    </source>
</evidence>
<dbReference type="EMBL" id="AACZ04051385">
    <property type="status" value="NOT_ANNOTATED_CDS"/>
    <property type="molecule type" value="Genomic_DNA"/>
</dbReference>
<dbReference type="EMBL" id="AACZ04039474">
    <property type="status" value="NOT_ANNOTATED_CDS"/>
    <property type="molecule type" value="Genomic_DNA"/>
</dbReference>
<reference evidence="3" key="2">
    <citation type="submission" date="2025-08" db="UniProtKB">
        <authorList>
            <consortium name="Ensembl"/>
        </authorList>
    </citation>
    <scope>IDENTIFICATION</scope>
</reference>
<keyword evidence="4" id="KW-1185">Reference proteome</keyword>
<dbReference type="InterPro" id="IPR032675">
    <property type="entry name" value="LRR_dom_sf"/>
</dbReference>
<dbReference type="VGNC" id="VGNC:9023">
    <property type="gene designation" value="CMIP"/>
</dbReference>
<dbReference type="EMBL" id="AACZ04039472">
    <property type="status" value="NOT_ANNOTATED_CDS"/>
    <property type="molecule type" value="Genomic_DNA"/>
</dbReference>
<gene>
    <name evidence="3 5" type="primary">CMIP</name>
</gene>
<dbReference type="Gene3D" id="3.80.10.10">
    <property type="entry name" value="Ribonuclease Inhibitor"/>
    <property type="match status" value="1"/>
</dbReference>
<dbReference type="EMBL" id="AACZ04039473">
    <property type="status" value="NOT_ANNOTATED_CDS"/>
    <property type="molecule type" value="Genomic_DNA"/>
</dbReference>
<dbReference type="Ensembl" id="ENSPTRT00000099369.1">
    <property type="protein sequence ID" value="ENSPTRP00000080172.1"/>
    <property type="gene ID" value="ENSPTRG00000008393.6"/>
</dbReference>
<name>A0A2I3ST99_PANTR</name>
<evidence type="ECO:0000256" key="1">
    <source>
        <dbReference type="SAM" id="MobiDB-lite"/>
    </source>
</evidence>
<sequence>MASQKQGGLLWSPEVPSSCTSSICLSPEGRCFQNRLRCGRHACYCNQCISLLFLFLLQPTGYMENSVSYSAIEDVQLLSWENAPKYCLQLTIPGGTVLLQAANSYLRDQWFHSLQWKKKIYKYKKVLSNPSRWEVVLKEIRTLVDMALTSPLQDDSINQAPLEIVSKLLSEAIAPLLENNHPPPDLCEFFCKHCRERPRSMVVIEVFTPVVQRILKHNMDFGKCPRLRLFTQEYILALNELNAGMEVVKKFIQSMHGPTGHCPHPRVLPNLVAVCLAAIYSCYEEFINSRDNSPSLKEIRNGCQQPCDRKPTLPLRLLHPSPDLVSQEATLSEARLKSVVVASSEIHVEVERTSTAKPALTASAGNDSEPNLIDCLMVSPACSTMSIELGPQADRTLGCYVEILKLLSDYDDWRPSLDLPEPFPFVCADHGRPCHRGCMQLTLVSSPVWQVHSCLLSVRAGKDGWFQLYSPGGVACDDDGELFASMVHILMGSCYKTKKFLLSLAENKLGPCMLLALRGNQTMVEILCLMLEYNIIDNNDTQLQIISTLESTDVGKRMYEQLCDRQRELKELQRKGGPTRLTLPSKSTDADLARLLSSGSFGNLENLSLAFTNVTSACAEHLIKLPSLKQLNLWSTQVHTLVVINGEGVLLLGRSQGCCSMSGNEHNSPPATKTAPAPVANSSQDAEPWSSGSAHRRWRGHPGTVLSLRFPAWASPPPWTFSPWAPRNHIKARH</sequence>
<dbReference type="InterPro" id="IPR056429">
    <property type="entry name" value="PH_CMIP"/>
</dbReference>
<dbReference type="Bgee" id="ENSPTRG00000008393">
    <property type="expression patterns" value="Expressed in dorsolateral prefrontal cortex and 19 other cell types or tissues"/>
</dbReference>
<dbReference type="EMBL" id="AACZ04039475">
    <property type="status" value="NOT_ANNOTATED_CDS"/>
    <property type="molecule type" value="Genomic_DNA"/>
</dbReference>
<dbReference type="Proteomes" id="UP000002277">
    <property type="component" value="Chromosome 16"/>
</dbReference>
<dbReference type="Pfam" id="PF23066">
    <property type="entry name" value="PH_21"/>
    <property type="match status" value="1"/>
</dbReference>
<dbReference type="EMBL" id="AACZ04039476">
    <property type="status" value="NOT_ANNOTATED_CDS"/>
    <property type="molecule type" value="Genomic_DNA"/>
</dbReference>
<dbReference type="GeneTree" id="ENSGT00390000018220"/>